<comment type="caution">
    <text evidence="11">The sequence shown here is derived from an EMBL/GenBank/DDBJ whole genome shotgun (WGS) entry which is preliminary data.</text>
</comment>
<keyword evidence="5" id="KW-0067">ATP-binding</keyword>
<dbReference type="Pfam" id="PF13191">
    <property type="entry name" value="AAA_16"/>
    <property type="match status" value="1"/>
</dbReference>
<evidence type="ECO:0000256" key="7">
    <source>
        <dbReference type="ARBA" id="ARBA00069657"/>
    </source>
</evidence>
<sequence length="467" mass="54122">MMEGDSLLDSTSEDHAHTFNSWIKCRDQQIKLLLSLFGKRQHMTPGSLFIYGHTGTGKSLVVQTLLSKNKLPYICINCVECSSPRFLFEHILNNMPHVSHNFDSPNSATFDGTDNDEYLHCDDMTSFIHHLVKIVQSSDLKNETLYIVFDKAERLRDAHTVLLPAILRLQELSGLNICIILISEIVWEKFRSGTGFCEPYSIHFPDYNKQELKEIMCLDGPATSEKDLYSLYVNIVLSVFHMVCRDLRELRHVARLNYPYFIEPVNKGEATAANAKKLWRNIEPHLKIALKSVYLREVSSLQWKQMQQAELENPDSDFAKATPSRSHVELPYYSKYLLIAAYLASYNPMKYDRRFFAKVNLFLFFFLNLYYRNDFYYQASNHLLGPKVFPIDRLMAIFYSIIEGNITPSAQIYVQISSLVSLHLLTQVGGEDRIATPKYKCMVNLDFIRSIAKTVHFDVMRYLYDFL</sequence>
<organism evidence="11 12">
    <name type="scientific">Lymnaea stagnalis</name>
    <name type="common">Great pond snail</name>
    <name type="synonym">Helix stagnalis</name>
    <dbReference type="NCBI Taxonomy" id="6523"/>
    <lineage>
        <taxon>Eukaryota</taxon>
        <taxon>Metazoa</taxon>
        <taxon>Spiralia</taxon>
        <taxon>Lophotrochozoa</taxon>
        <taxon>Mollusca</taxon>
        <taxon>Gastropoda</taxon>
        <taxon>Heterobranchia</taxon>
        <taxon>Euthyneura</taxon>
        <taxon>Panpulmonata</taxon>
        <taxon>Hygrophila</taxon>
        <taxon>Lymnaeoidea</taxon>
        <taxon>Lymnaeidae</taxon>
        <taxon>Lymnaea</taxon>
    </lineage>
</organism>
<evidence type="ECO:0000256" key="4">
    <source>
        <dbReference type="ARBA" id="ARBA00022741"/>
    </source>
</evidence>
<evidence type="ECO:0000256" key="2">
    <source>
        <dbReference type="ARBA" id="ARBA00006269"/>
    </source>
</evidence>
<dbReference type="Pfam" id="PF21639">
    <property type="entry name" value="ORC5_lid"/>
    <property type="match status" value="1"/>
</dbReference>
<evidence type="ECO:0000313" key="11">
    <source>
        <dbReference type="EMBL" id="CAL1532246.1"/>
    </source>
</evidence>
<dbReference type="Pfam" id="PF14630">
    <property type="entry name" value="ORC5_C"/>
    <property type="match status" value="1"/>
</dbReference>
<evidence type="ECO:0000259" key="8">
    <source>
        <dbReference type="Pfam" id="PF13191"/>
    </source>
</evidence>
<dbReference type="PANTHER" id="PTHR12705">
    <property type="entry name" value="ORIGIN RECOGNITION COMPLEX SUBUNIT 5"/>
    <property type="match status" value="1"/>
</dbReference>
<evidence type="ECO:0000256" key="5">
    <source>
        <dbReference type="ARBA" id="ARBA00022840"/>
    </source>
</evidence>
<keyword evidence="4" id="KW-0547">Nucleotide-binding</keyword>
<reference evidence="11 12" key="1">
    <citation type="submission" date="2024-04" db="EMBL/GenBank/DDBJ databases">
        <authorList>
            <consortium name="Genoscope - CEA"/>
            <person name="William W."/>
        </authorList>
    </citation>
    <scope>NUCLEOTIDE SEQUENCE [LARGE SCALE GENOMIC DNA]</scope>
</reference>
<evidence type="ECO:0000256" key="6">
    <source>
        <dbReference type="ARBA" id="ARBA00023242"/>
    </source>
</evidence>
<dbReference type="GO" id="GO:0005664">
    <property type="term" value="C:nuclear origin of replication recognition complex"/>
    <property type="evidence" value="ECO:0007669"/>
    <property type="project" value="TreeGrafter"/>
</dbReference>
<protein>
    <recommendedName>
        <fullName evidence="7">Origin recognition complex subunit 5</fullName>
    </recommendedName>
</protein>
<dbReference type="PANTHER" id="PTHR12705:SF0">
    <property type="entry name" value="ORIGIN RECOGNITION COMPLEX SUBUNIT 5"/>
    <property type="match status" value="1"/>
</dbReference>
<comment type="subcellular location">
    <subcellularLocation>
        <location evidence="1">Nucleus</location>
    </subcellularLocation>
</comment>
<feature type="domain" description="Origin recognition complex subunit 5 C-terminal" evidence="9">
    <location>
        <begin position="330"/>
        <end position="463"/>
    </location>
</feature>
<dbReference type="SUPFAM" id="SSF52540">
    <property type="entry name" value="P-loop containing nucleoside triphosphate hydrolases"/>
    <property type="match status" value="1"/>
</dbReference>
<dbReference type="GO" id="GO:0006270">
    <property type="term" value="P:DNA replication initiation"/>
    <property type="evidence" value="ECO:0007669"/>
    <property type="project" value="TreeGrafter"/>
</dbReference>
<accession>A0AAV2HEK8</accession>
<dbReference type="Gene3D" id="3.40.50.300">
    <property type="entry name" value="P-loop containing nucleotide triphosphate hydrolases"/>
    <property type="match status" value="1"/>
</dbReference>
<dbReference type="InterPro" id="IPR041664">
    <property type="entry name" value="AAA_16"/>
</dbReference>
<evidence type="ECO:0000256" key="1">
    <source>
        <dbReference type="ARBA" id="ARBA00004123"/>
    </source>
</evidence>
<dbReference type="InterPro" id="IPR047088">
    <property type="entry name" value="ORC5_C"/>
</dbReference>
<dbReference type="GO" id="GO:0005524">
    <property type="term" value="F:ATP binding"/>
    <property type="evidence" value="ECO:0007669"/>
    <property type="project" value="UniProtKB-KW"/>
</dbReference>
<dbReference type="InterPro" id="IPR027417">
    <property type="entry name" value="P-loop_NTPase"/>
</dbReference>
<evidence type="ECO:0000259" key="10">
    <source>
        <dbReference type="Pfam" id="PF21639"/>
    </source>
</evidence>
<name>A0AAV2HEK8_LYMST</name>
<gene>
    <name evidence="11" type="ORF">GSLYS_00006325001</name>
</gene>
<keyword evidence="3" id="KW-0235">DNA replication</keyword>
<dbReference type="Proteomes" id="UP001497497">
    <property type="component" value="Unassembled WGS sequence"/>
</dbReference>
<keyword evidence="12" id="KW-1185">Reference proteome</keyword>
<feature type="domain" description="Orc1-like AAA ATPase" evidence="8">
    <location>
        <begin position="25"/>
        <end position="180"/>
    </location>
</feature>
<dbReference type="FunFam" id="3.40.50.300:FF:000673">
    <property type="entry name" value="Origin recognition complex subunit 5"/>
    <property type="match status" value="1"/>
</dbReference>
<dbReference type="EMBL" id="CAXITT010000111">
    <property type="protein sequence ID" value="CAL1532246.1"/>
    <property type="molecule type" value="Genomic_DNA"/>
</dbReference>
<evidence type="ECO:0000313" key="12">
    <source>
        <dbReference type="Proteomes" id="UP001497497"/>
    </source>
</evidence>
<feature type="domain" description="ORC5 lid" evidence="10">
    <location>
        <begin position="229"/>
        <end position="288"/>
    </location>
</feature>
<dbReference type="GO" id="GO:0003688">
    <property type="term" value="F:DNA replication origin binding"/>
    <property type="evidence" value="ECO:0007669"/>
    <property type="project" value="TreeGrafter"/>
</dbReference>
<dbReference type="AlphaFoldDB" id="A0AAV2HEK8"/>
<dbReference type="InterPro" id="IPR020796">
    <property type="entry name" value="ORC5"/>
</dbReference>
<comment type="similarity">
    <text evidence="2">Belongs to the ORC5 family.</text>
</comment>
<evidence type="ECO:0000259" key="9">
    <source>
        <dbReference type="Pfam" id="PF14630"/>
    </source>
</evidence>
<dbReference type="InterPro" id="IPR048866">
    <property type="entry name" value="ORC5_lid"/>
</dbReference>
<proteinExistence type="inferred from homology"/>
<keyword evidence="6" id="KW-0539">Nucleus</keyword>
<evidence type="ECO:0000256" key="3">
    <source>
        <dbReference type="ARBA" id="ARBA00022705"/>
    </source>
</evidence>